<feature type="transmembrane region" description="Helical" evidence="1">
    <location>
        <begin position="252"/>
        <end position="273"/>
    </location>
</feature>
<dbReference type="Proteomes" id="UP000011863">
    <property type="component" value="Chromosome"/>
</dbReference>
<keyword evidence="1" id="KW-1133">Transmembrane helix</keyword>
<protein>
    <recommendedName>
        <fullName evidence="4">Carotenoid biosynthesis protein</fullName>
    </recommendedName>
</protein>
<evidence type="ECO:0000256" key="1">
    <source>
        <dbReference type="SAM" id="Phobius"/>
    </source>
</evidence>
<evidence type="ECO:0000313" key="2">
    <source>
        <dbReference type="EMBL" id="BAN04057.1"/>
    </source>
</evidence>
<dbReference type="RefSeq" id="WP_015443304.1">
    <property type="nucleotide sequence ID" value="NC_020520.1"/>
</dbReference>
<dbReference type="KEGG" id="aym:YM304_37430"/>
<keyword evidence="1" id="KW-0812">Transmembrane</keyword>
<name>A0A6C7EBD7_ILUCY</name>
<sequence length="277" mass="29045">MKRTLDAPRRSPRGDLADRVAAVSSVVTIAGMIATPLLPQRGIGRRVLSSVVVTGMFATTAANATKRWGIGRAAAAATATALATGVVERIGTRTGLPFGRYAYTSALQPQIAHVPVIVPLAWFGMGLPSREAAHAALGDASTPAARIALGSAAMTAWDLFLDPQMVGEGFWAWARRGAYRGIPLSNFVGWFITGLGIMAMLEALLPPGEHEVASGVAGLESTDRADRRLVSEYGYMSVMQTLGFARFFRDPLVAAVGGAAMLPISAAAARNLLRGRA</sequence>
<reference evidence="2 3" key="1">
    <citation type="journal article" date="2013" name="Int. J. Syst. Evol. Microbiol.">
        <title>Ilumatobacter nonamiense sp. nov. and Ilumatobacter coccineum sp. nov., isolated from seashore sand.</title>
        <authorList>
            <person name="Matsumoto A."/>
            <person name="Kasai H."/>
            <person name="Matsuo Y."/>
            <person name="Shizuri Y."/>
            <person name="Ichikawa N."/>
            <person name="Fujita N."/>
            <person name="Omura S."/>
            <person name="Takahashi Y."/>
        </authorList>
    </citation>
    <scope>NUCLEOTIDE SEQUENCE [LARGE SCALE GENOMIC DNA]</scope>
    <source>
        <strain evidence="3">NBRC 103263 / KCTC 29153 / YM16-304</strain>
    </source>
</reference>
<evidence type="ECO:0000313" key="3">
    <source>
        <dbReference type="Proteomes" id="UP000011863"/>
    </source>
</evidence>
<dbReference type="EMBL" id="AP012057">
    <property type="protein sequence ID" value="BAN04057.1"/>
    <property type="molecule type" value="Genomic_DNA"/>
</dbReference>
<dbReference type="PANTHER" id="PTHR39419">
    <property type="entry name" value="SLL0814 PROTEIN"/>
    <property type="match status" value="1"/>
</dbReference>
<dbReference type="OrthoDB" id="9811293at2"/>
<feature type="transmembrane region" description="Helical" evidence="1">
    <location>
        <begin position="184"/>
        <end position="205"/>
    </location>
</feature>
<dbReference type="Pfam" id="PF04240">
    <property type="entry name" value="Caroten_synth"/>
    <property type="match status" value="1"/>
</dbReference>
<feature type="transmembrane region" description="Helical" evidence="1">
    <location>
        <begin position="20"/>
        <end position="38"/>
    </location>
</feature>
<keyword evidence="3" id="KW-1185">Reference proteome</keyword>
<proteinExistence type="predicted"/>
<organism evidence="2 3">
    <name type="scientific">Ilumatobacter coccineus (strain NBRC 103263 / KCTC 29153 / YM16-304)</name>
    <dbReference type="NCBI Taxonomy" id="1313172"/>
    <lineage>
        <taxon>Bacteria</taxon>
        <taxon>Bacillati</taxon>
        <taxon>Actinomycetota</taxon>
        <taxon>Acidimicrobiia</taxon>
        <taxon>Acidimicrobiales</taxon>
        <taxon>Ilumatobacteraceae</taxon>
        <taxon>Ilumatobacter</taxon>
    </lineage>
</organism>
<evidence type="ECO:0008006" key="4">
    <source>
        <dbReference type="Google" id="ProtNLM"/>
    </source>
</evidence>
<dbReference type="InterPro" id="IPR007354">
    <property type="entry name" value="CruF-like"/>
</dbReference>
<gene>
    <name evidence="2" type="ORF">YM304_37430</name>
</gene>
<keyword evidence="1" id="KW-0472">Membrane</keyword>
<dbReference type="AlphaFoldDB" id="A0A6C7EBD7"/>
<dbReference type="PANTHER" id="PTHR39419:SF1">
    <property type="entry name" value="SLL0814 PROTEIN"/>
    <property type="match status" value="1"/>
</dbReference>
<accession>A0A6C7EBD7</accession>